<dbReference type="GO" id="GO:0016020">
    <property type="term" value="C:membrane"/>
    <property type="evidence" value="ECO:0007669"/>
    <property type="project" value="TreeGrafter"/>
</dbReference>
<dbReference type="PANTHER" id="PTHR43105">
    <property type="entry name" value="RESPIRATORY NITRATE REDUCTASE"/>
    <property type="match status" value="1"/>
</dbReference>
<dbReference type="GO" id="GO:0043546">
    <property type="term" value="F:molybdopterin cofactor binding"/>
    <property type="evidence" value="ECO:0007669"/>
    <property type="project" value="InterPro"/>
</dbReference>
<dbReference type="GO" id="GO:0022904">
    <property type="term" value="P:respiratory electron transport chain"/>
    <property type="evidence" value="ECO:0007669"/>
    <property type="project" value="TreeGrafter"/>
</dbReference>
<evidence type="ECO:0000256" key="3">
    <source>
        <dbReference type="ARBA" id="ARBA00023004"/>
    </source>
</evidence>
<dbReference type="GO" id="GO:1990204">
    <property type="term" value="C:oxidoreductase complex"/>
    <property type="evidence" value="ECO:0007669"/>
    <property type="project" value="UniProtKB-ARBA"/>
</dbReference>
<dbReference type="SMART" id="SM00926">
    <property type="entry name" value="Molybdop_Fe4S4"/>
    <property type="match status" value="1"/>
</dbReference>
<dbReference type="SUPFAM" id="SSF50692">
    <property type="entry name" value="ADC-like"/>
    <property type="match status" value="1"/>
</dbReference>
<dbReference type="GO" id="GO:0003954">
    <property type="term" value="F:NADH dehydrogenase activity"/>
    <property type="evidence" value="ECO:0007669"/>
    <property type="project" value="TreeGrafter"/>
</dbReference>
<dbReference type="Gene3D" id="3.40.228.10">
    <property type="entry name" value="Dimethylsulfoxide Reductase, domain 2"/>
    <property type="match status" value="1"/>
</dbReference>
<dbReference type="InterPro" id="IPR050123">
    <property type="entry name" value="Prok_molybdopt-oxidoreductase"/>
</dbReference>
<dbReference type="Gene3D" id="3.40.50.740">
    <property type="match status" value="1"/>
</dbReference>
<keyword evidence="4" id="KW-0411">Iron-sulfur</keyword>
<dbReference type="CDD" id="cd00508">
    <property type="entry name" value="MopB_CT_Fdh-Nap-like"/>
    <property type="match status" value="1"/>
</dbReference>
<keyword evidence="3" id="KW-0408">Iron</keyword>
<dbReference type="RefSeq" id="WP_129219222.1">
    <property type="nucleotide sequence ID" value="NZ_QYBC01000008.1"/>
</dbReference>
<dbReference type="InterPro" id="IPR006963">
    <property type="entry name" value="Mopterin_OxRdtase_4Fe-4S_dom"/>
</dbReference>
<proteinExistence type="predicted"/>
<dbReference type="InterPro" id="IPR009010">
    <property type="entry name" value="Asp_de-COase-like_dom_sf"/>
</dbReference>
<sequence>MNHHPGAPAPSQAAALNDPAPVPVDTHCPYCALQCGMTLVPDAEGRFSVAARDFPTNKGGLCRKGWTAAALLVSPERLTTPLIRDTKGGPLRAAGWDEALDLVAARFRDIRARHGADAVGVFGGGGLTNEKAYLLGKFARVALGTANIDYNGRYCMSSAAAAGSRAFGIDRGLPFPMADIAETDAILVAGSNPAETMPPLMQYFDAQRARGGRLIVVDPRRSATAQRATLHLQTTPGTDGALAAGLLHVAIRDGLTDPDFIAARTSGFEAVRRIAAQHWPDRVERITGVPERQIVEAAHILGEAATAMVLTGRGPEQQSQGVDNVSAFINLALALGKAGRPLCGWGTLTGQGNGQGGREHGQKADQLPGYRKIADPRHRAEVAAVWGVDPASLPGPGLSATELLDATAPGGAVKALMVLASNVVVSSPAAARVAENLRGLELLVVSDLFLSETAALADVVLPTAQWAEEDGTMTNLEGRVLRRARAQAPPPGVRTDAEVLQALARRLGCAADFSADAETGFAELRRASRGGLADYAGISYARIAAEDGVFWPCPDDDHPGTPRLFLDGFATPDGRARFAAVQPRPAAEVPDDDFPYWLTTGRVMGQYQSGTQTRRVPELAAAEPSAFVEIHPQTARGLGLAEGDMARLTTRRGSIAVRTRLTPAIRLDTLFVPFHWGDGQSANALTHAALDPISRMPEFKVCAVRIVRDAPPP</sequence>
<name>A0A4Q2RF68_9HYPH</name>
<keyword evidence="1" id="KW-0004">4Fe-4S</keyword>
<reference evidence="6 7" key="2">
    <citation type="submission" date="2019-02" db="EMBL/GenBank/DDBJ databases">
        <title>'Lichenibacterium ramalinii' gen. nov. sp. nov., 'Lichenibacterium minor' gen. nov. sp. nov.</title>
        <authorList>
            <person name="Pankratov T."/>
        </authorList>
    </citation>
    <scope>NUCLEOTIDE SEQUENCE [LARGE SCALE GENOMIC DNA]</scope>
    <source>
        <strain evidence="6 7">RmlP001</strain>
    </source>
</reference>
<comment type="caution">
    <text evidence="6">The sequence shown here is derived from an EMBL/GenBank/DDBJ whole genome shotgun (WGS) entry which is preliminary data.</text>
</comment>
<evidence type="ECO:0000256" key="2">
    <source>
        <dbReference type="ARBA" id="ARBA00022723"/>
    </source>
</evidence>
<keyword evidence="7" id="KW-1185">Reference proteome</keyword>
<dbReference type="OrthoDB" id="9816402at2"/>
<reference evidence="6 7" key="1">
    <citation type="submission" date="2018-09" db="EMBL/GenBank/DDBJ databases">
        <authorList>
            <person name="Grouzdev D.S."/>
            <person name="Krutkina M.S."/>
        </authorList>
    </citation>
    <scope>NUCLEOTIDE SEQUENCE [LARGE SCALE GENOMIC DNA]</scope>
    <source>
        <strain evidence="6 7">RmlP001</strain>
    </source>
</reference>
<dbReference type="AlphaFoldDB" id="A0A4Q2RF68"/>
<organism evidence="6 7">
    <name type="scientific">Lichenibacterium ramalinae</name>
    <dbReference type="NCBI Taxonomy" id="2316527"/>
    <lineage>
        <taxon>Bacteria</taxon>
        <taxon>Pseudomonadati</taxon>
        <taxon>Pseudomonadota</taxon>
        <taxon>Alphaproteobacteria</taxon>
        <taxon>Hyphomicrobiales</taxon>
        <taxon>Lichenihabitantaceae</taxon>
        <taxon>Lichenibacterium</taxon>
    </lineage>
</organism>
<dbReference type="Proteomes" id="UP000289411">
    <property type="component" value="Unassembled WGS sequence"/>
</dbReference>
<feature type="domain" description="4Fe-4S Mo/W bis-MGD-type" evidence="5">
    <location>
        <begin position="21"/>
        <end position="74"/>
    </location>
</feature>
<dbReference type="InterPro" id="IPR006657">
    <property type="entry name" value="MoPterin_dinucl-bd_dom"/>
</dbReference>
<protein>
    <submittedName>
        <fullName evidence="6">Nitrite reductase</fullName>
    </submittedName>
</protein>
<dbReference type="InterPro" id="IPR006656">
    <property type="entry name" value="Mopterin_OxRdtase"/>
</dbReference>
<keyword evidence="2" id="KW-0479">Metal-binding</keyword>
<gene>
    <name evidence="6" type="ORF">D3272_10975</name>
</gene>
<dbReference type="GO" id="GO:0051539">
    <property type="term" value="F:4 iron, 4 sulfur cluster binding"/>
    <property type="evidence" value="ECO:0007669"/>
    <property type="project" value="UniProtKB-KW"/>
</dbReference>
<accession>A0A4Q2RF68</accession>
<evidence type="ECO:0000256" key="4">
    <source>
        <dbReference type="ARBA" id="ARBA00023014"/>
    </source>
</evidence>
<dbReference type="Pfam" id="PF04879">
    <property type="entry name" value="Molybdop_Fe4S4"/>
    <property type="match status" value="1"/>
</dbReference>
<dbReference type="Pfam" id="PF01568">
    <property type="entry name" value="Molydop_binding"/>
    <property type="match status" value="1"/>
</dbReference>
<dbReference type="EMBL" id="QYBC01000008">
    <property type="protein sequence ID" value="RYB04986.1"/>
    <property type="molecule type" value="Genomic_DNA"/>
</dbReference>
<evidence type="ECO:0000313" key="7">
    <source>
        <dbReference type="Proteomes" id="UP000289411"/>
    </source>
</evidence>
<dbReference type="Pfam" id="PF00384">
    <property type="entry name" value="Molybdopterin"/>
    <property type="match status" value="1"/>
</dbReference>
<evidence type="ECO:0000256" key="1">
    <source>
        <dbReference type="ARBA" id="ARBA00022485"/>
    </source>
</evidence>
<dbReference type="Gene3D" id="2.40.40.20">
    <property type="match status" value="1"/>
</dbReference>
<dbReference type="Gene3D" id="2.20.25.90">
    <property type="entry name" value="ADC-like domains"/>
    <property type="match status" value="1"/>
</dbReference>
<dbReference type="SUPFAM" id="SSF53706">
    <property type="entry name" value="Formate dehydrogenase/DMSO reductase, domains 1-3"/>
    <property type="match status" value="1"/>
</dbReference>
<dbReference type="GO" id="GO:0046872">
    <property type="term" value="F:metal ion binding"/>
    <property type="evidence" value="ECO:0007669"/>
    <property type="project" value="UniProtKB-KW"/>
</dbReference>
<dbReference type="PANTHER" id="PTHR43105:SF10">
    <property type="entry name" value="NADH-QUINONE OXIDOREDUCTASE SUBUNIT G"/>
    <property type="match status" value="1"/>
</dbReference>
<evidence type="ECO:0000259" key="5">
    <source>
        <dbReference type="SMART" id="SM00926"/>
    </source>
</evidence>
<evidence type="ECO:0000313" key="6">
    <source>
        <dbReference type="EMBL" id="RYB04986.1"/>
    </source>
</evidence>